<dbReference type="EMBL" id="CADCSZ010000106">
    <property type="protein sequence ID" value="CAA9240642.1"/>
    <property type="molecule type" value="Genomic_DNA"/>
</dbReference>
<evidence type="ECO:0000313" key="1">
    <source>
        <dbReference type="EMBL" id="CAA9240642.1"/>
    </source>
</evidence>
<organism evidence="1">
    <name type="scientific">uncultured Acidimicrobiales bacterium</name>
    <dbReference type="NCBI Taxonomy" id="310071"/>
    <lineage>
        <taxon>Bacteria</taxon>
        <taxon>Bacillati</taxon>
        <taxon>Actinomycetota</taxon>
        <taxon>Acidimicrobiia</taxon>
        <taxon>Acidimicrobiales</taxon>
        <taxon>environmental samples</taxon>
    </lineage>
</organism>
<name>A0A6J4I350_9ACTN</name>
<accession>A0A6J4I350</accession>
<dbReference type="AlphaFoldDB" id="A0A6J4I350"/>
<proteinExistence type="predicted"/>
<evidence type="ECO:0008006" key="2">
    <source>
        <dbReference type="Google" id="ProtNLM"/>
    </source>
</evidence>
<sequence>MDRSGSADGAVAGRAARRLSLVAPGDAIAVGFSRNAVRHRVRAGRWDRRRRRVYGISGVAPSFEQEVEAARLSHGPDALATGPTAARIWDMAGRHDSDGIHLLTLTPGKARGPGIVTRRSKLIVPADRATRRGVGVTSWARTFVENSARNDLSDRQLGWMLDDGLRRDLVTLDQLERTVDRLRPGPGRRLRRVRDLLEARGVGYDPGCSQPEARLAGWLVAAGFARPQLNVVVEAAGVHWELDGAYLEERVGWDYHSSFIHEGPGGITTARKDTRKALALKQAGWRYSSFDETSTEADAVDAVGFDLRQR</sequence>
<gene>
    <name evidence="1" type="ORF">AVDCRST_MAG76-1742</name>
</gene>
<protein>
    <recommendedName>
        <fullName evidence="2">DUF559 domain-containing protein</fullName>
    </recommendedName>
</protein>
<reference evidence="1" key="1">
    <citation type="submission" date="2020-02" db="EMBL/GenBank/DDBJ databases">
        <authorList>
            <person name="Meier V. D."/>
        </authorList>
    </citation>
    <scope>NUCLEOTIDE SEQUENCE</scope>
    <source>
        <strain evidence="1">AVDCRST_MAG76</strain>
    </source>
</reference>